<dbReference type="InterPro" id="IPR002938">
    <property type="entry name" value="FAD-bd"/>
</dbReference>
<evidence type="ECO:0000256" key="3">
    <source>
        <dbReference type="ARBA" id="ARBA00023002"/>
    </source>
</evidence>
<evidence type="ECO:0000313" key="7">
    <source>
        <dbReference type="EMBL" id="QJD94623.1"/>
    </source>
</evidence>
<keyword evidence="5" id="KW-0521">NADP</keyword>
<dbReference type="GO" id="GO:0005737">
    <property type="term" value="C:cytoplasm"/>
    <property type="evidence" value="ECO:0007669"/>
    <property type="project" value="UniProtKB-SubCell"/>
</dbReference>
<feature type="domain" description="FAD-binding" evidence="6">
    <location>
        <begin position="14"/>
        <end position="181"/>
    </location>
</feature>
<dbReference type="AlphaFoldDB" id="A0A7L5E1C1"/>
<comment type="similarity">
    <text evidence="5">Belongs to the aromatic-ring hydroxylase family. TetX subfamily.</text>
</comment>
<comment type="catalytic activity">
    <reaction evidence="5">
        <text>a tetracycline + NADPH + O2 + H(+) = an 11a-hydroxytetracycline + NADP(+) + H2O</text>
        <dbReference type="Rhea" id="RHEA:61444"/>
        <dbReference type="ChEBI" id="CHEBI:15377"/>
        <dbReference type="ChEBI" id="CHEBI:15378"/>
        <dbReference type="ChEBI" id="CHEBI:15379"/>
        <dbReference type="ChEBI" id="CHEBI:57783"/>
        <dbReference type="ChEBI" id="CHEBI:58349"/>
        <dbReference type="ChEBI" id="CHEBI:144644"/>
        <dbReference type="ChEBI" id="CHEBI:144645"/>
    </reaction>
</comment>
<keyword evidence="1 5" id="KW-0285">Flavoprotein</keyword>
<dbReference type="PRINTS" id="PR00420">
    <property type="entry name" value="RNGMNOXGNASE"/>
</dbReference>
<comment type="cofactor">
    <cofactor evidence="5">
        <name>FAD</name>
        <dbReference type="ChEBI" id="CHEBI:57692"/>
    </cofactor>
</comment>
<name>A0A7L5E1C1_9SPHI</name>
<proteinExistence type="inferred from homology"/>
<dbReference type="EMBL" id="CP051682">
    <property type="protein sequence ID" value="QJD94623.1"/>
    <property type="molecule type" value="Genomic_DNA"/>
</dbReference>
<sequence>MEAPKSINLLHNKQIAIVGGGPGGLTLARLLQLKGANVKVYERDFSKEARVQGAIVDLHFDSGLKVIEAAGLLETFKANYMPGADKYRMVDKDANICMDEHNQESSADFGDEHFRPEIDRGALRNVLIDSLLPDTVVWNSQLVSMQLVNNIWELQFKSGTTALADIVIGADGYRSRIRSHVTDIKALYSGATIIQGEIDYPEKDCPEMYELVNQANLIAMGAGKTIAVQPRGDGGLTFYAASLYPENWIKTNGIDFNNPEEVYAYLVKFYEGWSHLFLTLFKACTRFVPRPLNYFPLDQHWDTKANITLIGDAAHLMPPSGEGVNTAMLDALDLSECLTNSEFKDVQAAITAYEKQMRERAIILGKEALDGIKDFASPTDESIKKLVQQFT</sequence>
<gene>
    <name evidence="7" type="ORF">HH214_01430</name>
</gene>
<keyword evidence="5" id="KW-0963">Cytoplasm</keyword>
<dbReference type="EC" id="1.14.13.-" evidence="5"/>
<comment type="function">
    <text evidence="5">An FAD-requiring monooxygenase active on some tetracycline antibiotic derivatives, which leads to their inactivation. Hydroxylates carbon 11a of tetracycline and some analogs.</text>
</comment>
<evidence type="ECO:0000259" key="6">
    <source>
        <dbReference type="Pfam" id="PF01494"/>
    </source>
</evidence>
<evidence type="ECO:0000313" key="8">
    <source>
        <dbReference type="Proteomes" id="UP000503278"/>
    </source>
</evidence>
<dbReference type="GO" id="GO:0071949">
    <property type="term" value="F:FAD binding"/>
    <property type="evidence" value="ECO:0007669"/>
    <property type="project" value="InterPro"/>
</dbReference>
<feature type="domain" description="FAD-binding" evidence="6">
    <location>
        <begin position="306"/>
        <end position="358"/>
    </location>
</feature>
<keyword evidence="4 5" id="KW-0503">Monooxygenase</keyword>
<dbReference type="GO" id="GO:0046677">
    <property type="term" value="P:response to antibiotic"/>
    <property type="evidence" value="ECO:0007669"/>
    <property type="project" value="InterPro"/>
</dbReference>
<comment type="domain">
    <text evidence="5">Consists of an N-terminal FAD-binding domain with a Rossman fold and a C-terminal substrate-binding domain.</text>
</comment>
<evidence type="ECO:0000256" key="1">
    <source>
        <dbReference type="ARBA" id="ARBA00022630"/>
    </source>
</evidence>
<dbReference type="PANTHER" id="PTHR46972:SF1">
    <property type="entry name" value="FAD DEPENDENT OXIDOREDUCTASE DOMAIN-CONTAINING PROTEIN"/>
    <property type="match status" value="1"/>
</dbReference>
<dbReference type="InterPro" id="IPR036188">
    <property type="entry name" value="FAD/NAD-bd_sf"/>
</dbReference>
<dbReference type="Gene3D" id="3.50.50.60">
    <property type="entry name" value="FAD/NAD(P)-binding domain"/>
    <property type="match status" value="1"/>
</dbReference>
<keyword evidence="8" id="KW-1185">Reference proteome</keyword>
<feature type="binding site" evidence="5">
    <location>
        <position position="50"/>
    </location>
    <ligand>
        <name>NADPH</name>
        <dbReference type="ChEBI" id="CHEBI:57783"/>
    </ligand>
</feature>
<keyword evidence="5" id="KW-0547">Nucleotide-binding</keyword>
<feature type="binding site" evidence="5">
    <location>
        <position position="57"/>
    </location>
    <ligand>
        <name>FAD</name>
        <dbReference type="ChEBI" id="CHEBI:57692"/>
    </ligand>
</feature>
<dbReference type="InterPro" id="IPR043683">
    <property type="entry name" value="TetX_monooxygenase"/>
</dbReference>
<dbReference type="HAMAP" id="MF_00845">
    <property type="entry name" value="TetX_monooxygenase"/>
    <property type="match status" value="1"/>
</dbReference>
<dbReference type="PANTHER" id="PTHR46972">
    <property type="entry name" value="MONOOXYGENASE ASQM-RELATED"/>
    <property type="match status" value="1"/>
</dbReference>
<organism evidence="7 8">
    <name type="scientific">Mucilaginibacter robiniae</name>
    <dbReference type="NCBI Taxonomy" id="2728022"/>
    <lineage>
        <taxon>Bacteria</taxon>
        <taxon>Pseudomonadati</taxon>
        <taxon>Bacteroidota</taxon>
        <taxon>Sphingobacteriia</taxon>
        <taxon>Sphingobacteriales</taxon>
        <taxon>Sphingobacteriaceae</taxon>
        <taxon>Mucilaginibacter</taxon>
    </lineage>
</organism>
<accession>A0A7L5E1C1</accession>
<dbReference type="GO" id="GO:0004497">
    <property type="term" value="F:monooxygenase activity"/>
    <property type="evidence" value="ECO:0007669"/>
    <property type="project" value="UniProtKB-UniRule"/>
</dbReference>
<dbReference type="SUPFAM" id="SSF51905">
    <property type="entry name" value="FAD/NAD(P)-binding domain"/>
    <property type="match status" value="1"/>
</dbReference>
<reference evidence="7 8" key="1">
    <citation type="submission" date="2020-04" db="EMBL/GenBank/DDBJ databases">
        <title>Genome sequencing of novel species.</title>
        <authorList>
            <person name="Heo J."/>
            <person name="Kim S.-J."/>
            <person name="Kim J.-S."/>
            <person name="Hong S.-B."/>
            <person name="Kwon S.-W."/>
        </authorList>
    </citation>
    <scope>NUCLEOTIDE SEQUENCE [LARGE SCALE GENOMIC DNA]</scope>
    <source>
        <strain evidence="7 8">F39-2</strain>
    </source>
</reference>
<comment type="subcellular location">
    <subcellularLocation>
        <location evidence="5">Cytoplasm</location>
    </subcellularLocation>
</comment>
<evidence type="ECO:0000256" key="5">
    <source>
        <dbReference type="HAMAP-Rule" id="MF_00845"/>
    </source>
</evidence>
<feature type="binding site" evidence="5">
    <location>
        <position position="312"/>
    </location>
    <ligand>
        <name>FAD</name>
        <dbReference type="ChEBI" id="CHEBI:57692"/>
    </ligand>
</feature>
<protein>
    <recommendedName>
        <fullName evidence="5">Flavin-dependent monooxygenase</fullName>
    </recommendedName>
    <alternativeName>
        <fullName evidence="5">TetX monooxygenase</fullName>
        <shortName evidence="5">TetX</shortName>
        <ecNumber evidence="5">1.14.13.-</ecNumber>
    </alternativeName>
</protein>
<evidence type="ECO:0000256" key="4">
    <source>
        <dbReference type="ARBA" id="ARBA00023033"/>
    </source>
</evidence>
<dbReference type="Proteomes" id="UP000503278">
    <property type="component" value="Chromosome"/>
</dbReference>
<comment type="subunit">
    <text evidence="5">Monomer.</text>
</comment>
<dbReference type="KEGG" id="mrob:HH214_01430"/>
<evidence type="ECO:0000256" key="2">
    <source>
        <dbReference type="ARBA" id="ARBA00022827"/>
    </source>
</evidence>
<dbReference type="RefSeq" id="WP_169605640.1">
    <property type="nucleotide sequence ID" value="NZ_CP051682.1"/>
</dbReference>
<keyword evidence="2 5" id="KW-0274">FAD</keyword>
<dbReference type="Pfam" id="PF01494">
    <property type="entry name" value="FAD_binding_3"/>
    <property type="match status" value="2"/>
</dbReference>
<feature type="binding site" evidence="5">
    <location>
        <position position="120"/>
    </location>
    <ligand>
        <name>FAD</name>
        <dbReference type="ChEBI" id="CHEBI:57692"/>
    </ligand>
</feature>
<keyword evidence="3 5" id="KW-0560">Oxidoreductase</keyword>